<dbReference type="Gene3D" id="1.10.720.30">
    <property type="entry name" value="SAP domain"/>
    <property type="match status" value="1"/>
</dbReference>
<evidence type="ECO:0000256" key="4">
    <source>
        <dbReference type="SAM" id="Phobius"/>
    </source>
</evidence>
<evidence type="ECO:0000256" key="1">
    <source>
        <dbReference type="ARBA" id="ARBA00022614"/>
    </source>
</evidence>
<dbReference type="PANTHER" id="PTHR15454">
    <property type="entry name" value="NISCHARIN RELATED"/>
    <property type="match status" value="1"/>
</dbReference>
<keyword evidence="1" id="KW-0433">Leucine-rich repeat</keyword>
<dbReference type="GO" id="GO:0043014">
    <property type="term" value="F:alpha-tubulin binding"/>
    <property type="evidence" value="ECO:0007669"/>
    <property type="project" value="TreeGrafter"/>
</dbReference>
<dbReference type="GO" id="GO:0005737">
    <property type="term" value="C:cytoplasm"/>
    <property type="evidence" value="ECO:0007669"/>
    <property type="project" value="TreeGrafter"/>
</dbReference>
<proteinExistence type="predicted"/>
<dbReference type="Pfam" id="PF02037">
    <property type="entry name" value="SAP"/>
    <property type="match status" value="1"/>
</dbReference>
<keyword evidence="2" id="KW-0677">Repeat</keyword>
<dbReference type="PROSITE" id="PS50800">
    <property type="entry name" value="SAP"/>
    <property type="match status" value="1"/>
</dbReference>
<keyword evidence="4" id="KW-0472">Membrane</keyword>
<dbReference type="PROSITE" id="PS51450">
    <property type="entry name" value="LRR"/>
    <property type="match status" value="2"/>
</dbReference>
<protein>
    <submittedName>
        <fullName evidence="6">Dynein light chain 1, axonemal</fullName>
    </submittedName>
</protein>
<accession>A0A154PSS6</accession>
<evidence type="ECO:0000259" key="5">
    <source>
        <dbReference type="PROSITE" id="PS50800"/>
    </source>
</evidence>
<feature type="domain" description="SAP" evidence="5">
    <location>
        <begin position="284"/>
        <end position="318"/>
    </location>
</feature>
<dbReference type="STRING" id="178035.A0A154PSS6"/>
<dbReference type="PANTHER" id="PTHR15454:SF73">
    <property type="entry name" value="DYNEIN AXONEMAL LIGHT CHAIN 1"/>
    <property type="match status" value="1"/>
</dbReference>
<dbReference type="GO" id="GO:0036158">
    <property type="term" value="P:outer dynein arm assembly"/>
    <property type="evidence" value="ECO:0007669"/>
    <property type="project" value="TreeGrafter"/>
</dbReference>
<dbReference type="SMART" id="SM00365">
    <property type="entry name" value="LRR_SD22"/>
    <property type="match status" value="3"/>
</dbReference>
<reference evidence="6 7" key="1">
    <citation type="submission" date="2015-07" db="EMBL/GenBank/DDBJ databases">
        <title>The genome of Dufourea novaeangliae.</title>
        <authorList>
            <person name="Pan H."/>
            <person name="Kapheim K."/>
        </authorList>
    </citation>
    <scope>NUCLEOTIDE SEQUENCE [LARGE SCALE GENOMIC DNA]</scope>
    <source>
        <strain evidence="6">0120121106</strain>
        <tissue evidence="6">Whole body</tissue>
    </source>
</reference>
<organism evidence="6 7">
    <name type="scientific">Dufourea novaeangliae</name>
    <name type="common">Sweat bee</name>
    <dbReference type="NCBI Taxonomy" id="178035"/>
    <lineage>
        <taxon>Eukaryota</taxon>
        <taxon>Metazoa</taxon>
        <taxon>Ecdysozoa</taxon>
        <taxon>Arthropoda</taxon>
        <taxon>Hexapoda</taxon>
        <taxon>Insecta</taxon>
        <taxon>Pterygota</taxon>
        <taxon>Neoptera</taxon>
        <taxon>Endopterygota</taxon>
        <taxon>Hymenoptera</taxon>
        <taxon>Apocrita</taxon>
        <taxon>Aculeata</taxon>
        <taxon>Apoidea</taxon>
        <taxon>Anthophila</taxon>
        <taxon>Halictidae</taxon>
        <taxon>Rophitinae</taxon>
        <taxon>Dufourea</taxon>
    </lineage>
</organism>
<dbReference type="AlphaFoldDB" id="A0A154PSS6"/>
<keyword evidence="7" id="KW-1185">Reference proteome</keyword>
<dbReference type="InterPro" id="IPR036361">
    <property type="entry name" value="SAP_dom_sf"/>
</dbReference>
<dbReference type="GO" id="GO:0045504">
    <property type="term" value="F:dynein heavy chain binding"/>
    <property type="evidence" value="ECO:0007669"/>
    <property type="project" value="TreeGrafter"/>
</dbReference>
<sequence>MAVAKPTNCKEAIRRWEEDNRQEASTAKEVILNFQWPPVEKMDNTLATLANCEKLSLSTNMIEKIAGAYISYLLCFLLEILLMGVKRFRVTFIISARLNSIASELAAICDARDLNYVATMAVISFLKSDTELGGLVAFKVSSCVDLLPVGCDEEIVLTNVGTVGIGTLKNLKILSLGRNLIKGFSGLEPLGDTLEELWISYNLIEKMKGINAMKNLRVLYMSNNLVREWNEFGRLQELGNLQDLVFVGNPLYESVEMEQWRPDVARRLSTLEKLDANMNRAGDPTALKIPQLKELLRVRELPIMGKKAELIARLDEADPSRSWAVGAVAMENNVHEPEEEDSETDEDPRERATLRPELELCRRERAVAERELELTEPSNNEDSTRNTKIQPPIAKKRVSWFLPPPTDLLEVPQSTMVFAEPDESGITIENVSNEQEDKTSRKTLDSERVSLELRDPSLKARVSSLDDSSPEARTSSRELHMILALKTESLWLSFVASKTRALYNTISHSQAVSKIRKS</sequence>
<dbReference type="EMBL" id="KQ435061">
    <property type="protein sequence ID" value="KZC14308.1"/>
    <property type="molecule type" value="Genomic_DNA"/>
</dbReference>
<dbReference type="InterPro" id="IPR001611">
    <property type="entry name" value="Leu-rich_rpt"/>
</dbReference>
<dbReference type="OrthoDB" id="266138at2759"/>
<feature type="compositionally biased region" description="Acidic residues" evidence="3">
    <location>
        <begin position="337"/>
        <end position="347"/>
    </location>
</feature>
<evidence type="ECO:0000313" key="7">
    <source>
        <dbReference type="Proteomes" id="UP000076502"/>
    </source>
</evidence>
<dbReference type="SUPFAM" id="SSF52058">
    <property type="entry name" value="L domain-like"/>
    <property type="match status" value="1"/>
</dbReference>
<gene>
    <name evidence="6" type="ORF">WN55_06979</name>
</gene>
<dbReference type="SMART" id="SM00513">
    <property type="entry name" value="SAP"/>
    <property type="match status" value="1"/>
</dbReference>
<keyword evidence="4" id="KW-1133">Transmembrane helix</keyword>
<evidence type="ECO:0000256" key="3">
    <source>
        <dbReference type="SAM" id="MobiDB-lite"/>
    </source>
</evidence>
<feature type="transmembrane region" description="Helical" evidence="4">
    <location>
        <begin position="65"/>
        <end position="85"/>
    </location>
</feature>
<dbReference type="SUPFAM" id="SSF68906">
    <property type="entry name" value="SAP domain"/>
    <property type="match status" value="1"/>
</dbReference>
<dbReference type="Gene3D" id="3.80.10.10">
    <property type="entry name" value="Ribonuclease Inhibitor"/>
    <property type="match status" value="2"/>
</dbReference>
<keyword evidence="4" id="KW-0812">Transmembrane</keyword>
<evidence type="ECO:0000313" key="6">
    <source>
        <dbReference type="EMBL" id="KZC14308.1"/>
    </source>
</evidence>
<feature type="region of interest" description="Disordered" evidence="3">
    <location>
        <begin position="370"/>
        <end position="390"/>
    </location>
</feature>
<dbReference type="Proteomes" id="UP000076502">
    <property type="component" value="Unassembled WGS sequence"/>
</dbReference>
<dbReference type="InterPro" id="IPR003034">
    <property type="entry name" value="SAP_dom"/>
</dbReference>
<evidence type="ECO:0000256" key="2">
    <source>
        <dbReference type="ARBA" id="ARBA00022737"/>
    </source>
</evidence>
<feature type="region of interest" description="Disordered" evidence="3">
    <location>
        <begin position="331"/>
        <end position="357"/>
    </location>
</feature>
<feature type="compositionally biased region" description="Basic and acidic residues" evidence="3">
    <location>
        <begin position="348"/>
        <end position="357"/>
    </location>
</feature>
<dbReference type="InterPro" id="IPR032675">
    <property type="entry name" value="LRR_dom_sf"/>
</dbReference>
<feature type="compositionally biased region" description="Polar residues" evidence="3">
    <location>
        <begin position="377"/>
        <end position="389"/>
    </location>
</feature>
<name>A0A154PSS6_DUFNO</name>